<accession>A0A9W6U018</accession>
<comment type="caution">
    <text evidence="2">The sequence shown here is derived from an EMBL/GenBank/DDBJ whole genome shotgun (WGS) entry which is preliminary data.</text>
</comment>
<feature type="compositionally biased region" description="Basic and acidic residues" evidence="1">
    <location>
        <begin position="58"/>
        <end position="76"/>
    </location>
</feature>
<gene>
    <name evidence="2" type="ORF">Plil01_000919100</name>
</gene>
<dbReference type="Proteomes" id="UP001165083">
    <property type="component" value="Unassembled WGS sequence"/>
</dbReference>
<keyword evidence="3" id="KW-1185">Reference proteome</keyword>
<proteinExistence type="predicted"/>
<protein>
    <submittedName>
        <fullName evidence="2">Unnamed protein product</fullName>
    </submittedName>
</protein>
<dbReference type="EMBL" id="BSXW01000455">
    <property type="protein sequence ID" value="GMF22910.1"/>
    <property type="molecule type" value="Genomic_DNA"/>
</dbReference>
<organism evidence="2 3">
    <name type="scientific">Phytophthora lilii</name>
    <dbReference type="NCBI Taxonomy" id="2077276"/>
    <lineage>
        <taxon>Eukaryota</taxon>
        <taxon>Sar</taxon>
        <taxon>Stramenopiles</taxon>
        <taxon>Oomycota</taxon>
        <taxon>Peronosporomycetes</taxon>
        <taxon>Peronosporales</taxon>
        <taxon>Peronosporaceae</taxon>
        <taxon>Phytophthora</taxon>
    </lineage>
</organism>
<evidence type="ECO:0000313" key="2">
    <source>
        <dbReference type="EMBL" id="GMF22910.1"/>
    </source>
</evidence>
<name>A0A9W6U018_9STRA</name>
<dbReference type="AlphaFoldDB" id="A0A9W6U018"/>
<sequence length="316" mass="34844">MSWKVLTCFRRRKQRYAAQSDAPEESEAEEEEKTSPSQHKDSQSLSGETPDPQSGSRRSREDGPDASRSKRMRGEKASSLSASQVSSRSDTAVCNSWMPTASAIAGRFGSAMPPYNIPFSDICLGKNFPEEQGARVEGFVYNWNVIVENFNKDPAAYSERLSQARDRFGKFSKRGQLEHLHNGALEAGIPCAVPRGIACTRCRPGAARLRDSDVNGYTGIRVPDDLKELRAVVAREAPNVVGDYNVRTVFTPAVHGGLRTPSPFRNVLHQDVPQFPRILLGRESSPTNTKTNRTSVRSSIMHNALNNPTHCTPCVP</sequence>
<reference evidence="2" key="1">
    <citation type="submission" date="2023-04" db="EMBL/GenBank/DDBJ databases">
        <title>Phytophthora lilii NBRC 32176.</title>
        <authorList>
            <person name="Ichikawa N."/>
            <person name="Sato H."/>
            <person name="Tonouchi N."/>
        </authorList>
    </citation>
    <scope>NUCLEOTIDE SEQUENCE</scope>
    <source>
        <strain evidence="2">NBRC 32176</strain>
    </source>
</reference>
<feature type="compositionally biased region" description="Polar residues" evidence="1">
    <location>
        <begin position="43"/>
        <end position="56"/>
    </location>
</feature>
<feature type="region of interest" description="Disordered" evidence="1">
    <location>
        <begin position="13"/>
        <end position="85"/>
    </location>
</feature>
<feature type="compositionally biased region" description="Acidic residues" evidence="1">
    <location>
        <begin position="22"/>
        <end position="32"/>
    </location>
</feature>
<evidence type="ECO:0000313" key="3">
    <source>
        <dbReference type="Proteomes" id="UP001165083"/>
    </source>
</evidence>
<evidence type="ECO:0000256" key="1">
    <source>
        <dbReference type="SAM" id="MobiDB-lite"/>
    </source>
</evidence>
<dbReference type="OrthoDB" id="128751at2759"/>